<comment type="caution">
    <text evidence="3">The sequence shown here is derived from an EMBL/GenBank/DDBJ whole genome shotgun (WGS) entry which is preliminary data.</text>
</comment>
<evidence type="ECO:0000256" key="1">
    <source>
        <dbReference type="SAM" id="Coils"/>
    </source>
</evidence>
<evidence type="ECO:0000313" key="4">
    <source>
        <dbReference type="Proteomes" id="UP001159405"/>
    </source>
</evidence>
<protein>
    <submittedName>
        <fullName evidence="3">Uncharacterized protein</fullName>
    </submittedName>
</protein>
<accession>A0ABN8R4J0</accession>
<evidence type="ECO:0000256" key="2">
    <source>
        <dbReference type="SAM" id="MobiDB-lite"/>
    </source>
</evidence>
<proteinExistence type="predicted"/>
<name>A0ABN8R4J0_9CNID</name>
<feature type="coiled-coil region" evidence="1">
    <location>
        <begin position="139"/>
        <end position="166"/>
    </location>
</feature>
<evidence type="ECO:0000313" key="3">
    <source>
        <dbReference type="EMBL" id="CAH3172762.1"/>
    </source>
</evidence>
<reference evidence="3 4" key="1">
    <citation type="submission" date="2022-05" db="EMBL/GenBank/DDBJ databases">
        <authorList>
            <consortium name="Genoscope - CEA"/>
            <person name="William W."/>
        </authorList>
    </citation>
    <scope>NUCLEOTIDE SEQUENCE [LARGE SCALE GENOMIC DNA]</scope>
</reference>
<keyword evidence="1" id="KW-0175">Coiled coil</keyword>
<dbReference type="EMBL" id="CALNXK010000176">
    <property type="protein sequence ID" value="CAH3172762.1"/>
    <property type="molecule type" value="Genomic_DNA"/>
</dbReference>
<gene>
    <name evidence="3" type="ORF">PLOB_00013202</name>
</gene>
<dbReference type="Proteomes" id="UP001159405">
    <property type="component" value="Unassembled WGS sequence"/>
</dbReference>
<keyword evidence="4" id="KW-1185">Reference proteome</keyword>
<organism evidence="3 4">
    <name type="scientific">Porites lobata</name>
    <dbReference type="NCBI Taxonomy" id="104759"/>
    <lineage>
        <taxon>Eukaryota</taxon>
        <taxon>Metazoa</taxon>
        <taxon>Cnidaria</taxon>
        <taxon>Anthozoa</taxon>
        <taxon>Hexacorallia</taxon>
        <taxon>Scleractinia</taxon>
        <taxon>Fungiina</taxon>
        <taxon>Poritidae</taxon>
        <taxon>Porites</taxon>
    </lineage>
</organism>
<feature type="non-terminal residue" evidence="3">
    <location>
        <position position="191"/>
    </location>
</feature>
<feature type="region of interest" description="Disordered" evidence="2">
    <location>
        <begin position="29"/>
        <end position="52"/>
    </location>
</feature>
<feature type="compositionally biased region" description="Basic and acidic residues" evidence="2">
    <location>
        <begin position="35"/>
        <end position="52"/>
    </location>
</feature>
<sequence>MEGKSFEIDVFVDEKITCQLFRCEEKPSANIDGKSCSKEKIRTERPKDPLDSARGRVHLYSSRDIERATDGRKEYYKFWNSKAQELCSDPHFNNYRKQELHGVIDTAWQMRSCEILTAKVEAELQNMSESKPGSSNKTVTKNIERVKEAKRVANELNRQIRQLKQQWNVKGGKAVKGEVIQKEEKLSDAMT</sequence>